<evidence type="ECO:0000313" key="1">
    <source>
        <dbReference type="EMBL" id="EFE96969.1"/>
    </source>
</evidence>
<protein>
    <submittedName>
        <fullName evidence="1">Uncharacterized protein</fullName>
    </submittedName>
</protein>
<gene>
    <name evidence="1" type="ORF">HMPREF0758_1563</name>
</gene>
<sequence>MLAIRANKNADYSHRESCWHFSVKTRMSHKRNKLINFYY</sequence>
<comment type="caution">
    <text evidence="1">The sequence shown here is derived from an EMBL/GenBank/DDBJ whole genome shotgun (WGS) entry which is preliminary data.</text>
</comment>
<name>D4E063_SEROD</name>
<keyword evidence="2" id="KW-1185">Reference proteome</keyword>
<accession>D4E063</accession>
<evidence type="ECO:0000313" key="2">
    <source>
        <dbReference type="Proteomes" id="UP000005723"/>
    </source>
</evidence>
<reference evidence="1 2" key="1">
    <citation type="submission" date="2010-01" db="EMBL/GenBank/DDBJ databases">
        <authorList>
            <person name="Muzny D."/>
            <person name="Qin X."/>
            <person name="Deng J."/>
            <person name="Jiang H."/>
            <person name="Liu Y."/>
            <person name="Qu J."/>
            <person name="Song X.-Z."/>
            <person name="Zhang L."/>
            <person name="Thornton R."/>
            <person name="Coyle M."/>
            <person name="Francisco L."/>
            <person name="Jackson L."/>
            <person name="Javaid M."/>
            <person name="Korchina V."/>
            <person name="Kovar C."/>
            <person name="Mata R."/>
            <person name="Mathew T."/>
            <person name="Ngo R."/>
            <person name="Nguyen L."/>
            <person name="Nguyen N."/>
            <person name="Okwuonu G."/>
            <person name="Ongeri F."/>
            <person name="Pham C."/>
            <person name="Simmons D."/>
            <person name="Wilczek-Boney K."/>
            <person name="Hale W."/>
            <person name="Jakkamsetti A."/>
            <person name="Pham P."/>
            <person name="Ruth R."/>
            <person name="San Lucas F."/>
            <person name="Warren J."/>
            <person name="Zhang J."/>
            <person name="Zhao Z."/>
            <person name="Zhou C."/>
            <person name="Zhu D."/>
            <person name="Lee S."/>
            <person name="Bess C."/>
            <person name="Blankenburg K."/>
            <person name="Forbes L."/>
            <person name="Fu Q."/>
            <person name="Gubbala S."/>
            <person name="Hirani K."/>
            <person name="Jayaseelan J.C."/>
            <person name="Lara F."/>
            <person name="Munidasa M."/>
            <person name="Palculict T."/>
            <person name="Patil S."/>
            <person name="Pu L.-L."/>
            <person name="Saada N."/>
            <person name="Tang L."/>
            <person name="Weissenberger G."/>
            <person name="Zhu Y."/>
            <person name="Hemphill L."/>
            <person name="Shang Y."/>
            <person name="Youmans B."/>
            <person name="Ayvaz T."/>
            <person name="Ross M."/>
            <person name="Santibanez J."/>
            <person name="Aqrawi P."/>
            <person name="Gross S."/>
            <person name="Joshi V."/>
            <person name="Fowler G."/>
            <person name="Nazareth L."/>
            <person name="Reid J."/>
            <person name="Worley K."/>
            <person name="Petrosino J."/>
            <person name="Highlander S."/>
            <person name="Gibbs R."/>
        </authorList>
    </citation>
    <scope>NUCLEOTIDE SEQUENCE [LARGE SCALE GENOMIC DNA]</scope>
    <source>
        <strain evidence="1 2">DSM 4582</strain>
    </source>
</reference>
<organism evidence="1 2">
    <name type="scientific">Serratia odorifera DSM 4582</name>
    <dbReference type="NCBI Taxonomy" id="667129"/>
    <lineage>
        <taxon>Bacteria</taxon>
        <taxon>Pseudomonadati</taxon>
        <taxon>Pseudomonadota</taxon>
        <taxon>Gammaproteobacteria</taxon>
        <taxon>Enterobacterales</taxon>
        <taxon>Yersiniaceae</taxon>
        <taxon>Serratia</taxon>
    </lineage>
</organism>
<dbReference type="HOGENOM" id="CLU_3316852_0_0_6"/>
<proteinExistence type="predicted"/>
<dbReference type="Proteomes" id="UP000005723">
    <property type="component" value="Unassembled WGS sequence"/>
</dbReference>
<dbReference type="EMBL" id="ADBY01000025">
    <property type="protein sequence ID" value="EFE96969.1"/>
    <property type="molecule type" value="Genomic_DNA"/>
</dbReference>
<dbReference type="AlphaFoldDB" id="D4E063"/>